<dbReference type="SUPFAM" id="SSF103481">
    <property type="entry name" value="Multidrug resistance efflux transporter EmrE"/>
    <property type="match status" value="2"/>
</dbReference>
<evidence type="ECO:0000313" key="9">
    <source>
        <dbReference type="Proteomes" id="UP000093111"/>
    </source>
</evidence>
<evidence type="ECO:0000256" key="1">
    <source>
        <dbReference type="ARBA" id="ARBA00004141"/>
    </source>
</evidence>
<dbReference type="RefSeq" id="WP_068953922.1">
    <property type="nucleotide sequence ID" value="NZ_LGLV01000006.1"/>
</dbReference>
<evidence type="ECO:0000256" key="5">
    <source>
        <dbReference type="ARBA" id="ARBA00023136"/>
    </source>
</evidence>
<keyword evidence="3 6" id="KW-0812">Transmembrane</keyword>
<proteinExistence type="inferred from homology"/>
<protein>
    <submittedName>
        <fullName evidence="8">Membrane protein</fullName>
    </submittedName>
</protein>
<evidence type="ECO:0000256" key="6">
    <source>
        <dbReference type="SAM" id="Phobius"/>
    </source>
</evidence>
<feature type="transmembrane region" description="Helical" evidence="6">
    <location>
        <begin position="118"/>
        <end position="136"/>
    </location>
</feature>
<feature type="domain" description="EamA" evidence="7">
    <location>
        <begin position="8"/>
        <end position="132"/>
    </location>
</feature>
<name>A0A1C7P7I2_9HYPH</name>
<dbReference type="PANTHER" id="PTHR32322">
    <property type="entry name" value="INNER MEMBRANE TRANSPORTER"/>
    <property type="match status" value="1"/>
</dbReference>
<evidence type="ECO:0000313" key="8">
    <source>
        <dbReference type="EMBL" id="OBZ95674.1"/>
    </source>
</evidence>
<comment type="similarity">
    <text evidence="2">Belongs to the EamA transporter family.</text>
</comment>
<feature type="transmembrane region" description="Helical" evidence="6">
    <location>
        <begin position="262"/>
        <end position="280"/>
    </location>
</feature>
<feature type="transmembrane region" description="Helical" evidence="6">
    <location>
        <begin position="85"/>
        <end position="109"/>
    </location>
</feature>
<feature type="transmembrane region" description="Helical" evidence="6">
    <location>
        <begin position="7"/>
        <end position="27"/>
    </location>
</feature>
<evidence type="ECO:0000259" key="7">
    <source>
        <dbReference type="Pfam" id="PF00892"/>
    </source>
</evidence>
<feature type="transmembrane region" description="Helical" evidence="6">
    <location>
        <begin position="237"/>
        <end position="256"/>
    </location>
</feature>
<keyword evidence="5 6" id="KW-0472">Membrane</keyword>
<keyword evidence="4 6" id="KW-1133">Transmembrane helix</keyword>
<dbReference type="InterPro" id="IPR037185">
    <property type="entry name" value="EmrE-like"/>
</dbReference>
<dbReference type="Proteomes" id="UP000093111">
    <property type="component" value="Unassembled WGS sequence"/>
</dbReference>
<gene>
    <name evidence="8" type="ORF">ADU59_09890</name>
</gene>
<comment type="caution">
    <text evidence="8">The sequence shown here is derived from an EMBL/GenBank/DDBJ whole genome shotgun (WGS) entry which is preliminary data.</text>
</comment>
<dbReference type="PATRIC" id="fig|1612624.7.peg.3524"/>
<dbReference type="GO" id="GO:0016020">
    <property type="term" value="C:membrane"/>
    <property type="evidence" value="ECO:0007669"/>
    <property type="project" value="UniProtKB-SubCell"/>
</dbReference>
<reference evidence="8 9" key="1">
    <citation type="journal article" date="2016" name="Syst. Appl. Microbiol.">
        <title>Pararhizobium polonicum sp. nov. isolated from tumors on stone fruit rootstocks.</title>
        <authorList>
            <person name="Pulawska J."/>
            <person name="Kuzmanovic N."/>
            <person name="Willems A."/>
            <person name="Pothier J.F."/>
        </authorList>
    </citation>
    <scope>NUCLEOTIDE SEQUENCE [LARGE SCALE GENOMIC DNA]</scope>
    <source>
        <strain evidence="8 9">F5.1</strain>
    </source>
</reference>
<dbReference type="InterPro" id="IPR000620">
    <property type="entry name" value="EamA_dom"/>
</dbReference>
<dbReference type="Pfam" id="PF00892">
    <property type="entry name" value="EamA"/>
    <property type="match status" value="2"/>
</dbReference>
<feature type="transmembrane region" description="Helical" evidence="6">
    <location>
        <begin position="60"/>
        <end position="79"/>
    </location>
</feature>
<evidence type="ECO:0000256" key="3">
    <source>
        <dbReference type="ARBA" id="ARBA00022692"/>
    </source>
</evidence>
<accession>A0A1C7P7I2</accession>
<feature type="transmembrane region" description="Helical" evidence="6">
    <location>
        <begin position="33"/>
        <end position="53"/>
    </location>
</feature>
<comment type="subcellular location">
    <subcellularLocation>
        <location evidence="1">Membrane</location>
        <topology evidence="1">Multi-pass membrane protein</topology>
    </subcellularLocation>
</comment>
<feature type="transmembrane region" description="Helical" evidence="6">
    <location>
        <begin position="203"/>
        <end position="225"/>
    </location>
</feature>
<dbReference type="OrthoDB" id="7158585at2"/>
<evidence type="ECO:0000256" key="2">
    <source>
        <dbReference type="ARBA" id="ARBA00007362"/>
    </source>
</evidence>
<dbReference type="EMBL" id="LGLV01000006">
    <property type="protein sequence ID" value="OBZ95674.1"/>
    <property type="molecule type" value="Genomic_DNA"/>
</dbReference>
<dbReference type="AlphaFoldDB" id="A0A1C7P7I2"/>
<feature type="transmembrane region" description="Helical" evidence="6">
    <location>
        <begin position="142"/>
        <end position="161"/>
    </location>
</feature>
<feature type="domain" description="EamA" evidence="7">
    <location>
        <begin position="142"/>
        <end position="279"/>
    </location>
</feature>
<dbReference type="InterPro" id="IPR050638">
    <property type="entry name" value="AA-Vitamin_Transporters"/>
</dbReference>
<sequence length="291" mass="30553">MRPLDFLSMVGICLIWAINAVLSRYVIAVAGVPPIFLSSSRFLLAALVLWPFLRPLPRPLTPVVATGLLMGAGHFGLLLSGYGLISAALAAILLQIGVPMTAILSALILKERISLRRIIGIAIALAGTIVVLWRPGEVSAGLGASLVLLAAASLALGSVLLKGLVGMTPLRMQAWTATTSVLPLAFASTLLEQGQFAKVSAHGVAFGGLLLFSALIVTVISHTAYYRLLKSYDASVVSALTLMFPLMTVALGILVLEEQTTYSFWIGTALAIFGVAVILFHQKKAPLAVGV</sequence>
<evidence type="ECO:0000256" key="4">
    <source>
        <dbReference type="ARBA" id="ARBA00022989"/>
    </source>
</evidence>
<organism evidence="8 9">
    <name type="scientific">Pararhizobium polonicum</name>
    <dbReference type="NCBI Taxonomy" id="1612624"/>
    <lineage>
        <taxon>Bacteria</taxon>
        <taxon>Pseudomonadati</taxon>
        <taxon>Pseudomonadota</taxon>
        <taxon>Alphaproteobacteria</taxon>
        <taxon>Hyphomicrobiales</taxon>
        <taxon>Rhizobiaceae</taxon>
        <taxon>Rhizobium/Agrobacterium group</taxon>
        <taxon>Pararhizobium</taxon>
    </lineage>
</organism>
<dbReference type="PANTHER" id="PTHR32322:SF2">
    <property type="entry name" value="EAMA DOMAIN-CONTAINING PROTEIN"/>
    <property type="match status" value="1"/>
</dbReference>
<keyword evidence="9" id="KW-1185">Reference proteome</keyword>